<dbReference type="SUPFAM" id="SSF53474">
    <property type="entry name" value="alpha/beta-Hydrolases"/>
    <property type="match status" value="1"/>
</dbReference>
<comment type="caution">
    <text evidence="5">The sequence shown here is derived from an EMBL/GenBank/DDBJ whole genome shotgun (WGS) entry which is preliminary data.</text>
</comment>
<dbReference type="InterPro" id="IPR000873">
    <property type="entry name" value="AMP-dep_synth/lig_dom"/>
</dbReference>
<organism evidence="5 6">
    <name type="scientific">Gluconobacter potus</name>
    <dbReference type="NCBI Taxonomy" id="2724927"/>
    <lineage>
        <taxon>Bacteria</taxon>
        <taxon>Pseudomonadati</taxon>
        <taxon>Pseudomonadota</taxon>
        <taxon>Alphaproteobacteria</taxon>
        <taxon>Acetobacterales</taxon>
        <taxon>Acetobacteraceae</taxon>
        <taxon>Gluconobacter</taxon>
    </lineage>
</organism>
<keyword evidence="3" id="KW-0597">Phosphoprotein</keyword>
<dbReference type="InterPro" id="IPR036736">
    <property type="entry name" value="ACP-like_sf"/>
</dbReference>
<dbReference type="PANTHER" id="PTHR45527">
    <property type="entry name" value="NONRIBOSOMAL PEPTIDE SYNTHETASE"/>
    <property type="match status" value="1"/>
</dbReference>
<dbReference type="PROSITE" id="PS00455">
    <property type="entry name" value="AMP_BINDING"/>
    <property type="match status" value="1"/>
</dbReference>
<dbReference type="InterPro" id="IPR025110">
    <property type="entry name" value="AMP-bd_C"/>
</dbReference>
<dbReference type="Gene3D" id="3.30.300.30">
    <property type="match status" value="1"/>
</dbReference>
<dbReference type="InterPro" id="IPR020845">
    <property type="entry name" value="AMP-binding_CS"/>
</dbReference>
<dbReference type="PROSITE" id="PS00012">
    <property type="entry name" value="PHOSPHOPANTETHEINE"/>
    <property type="match status" value="1"/>
</dbReference>
<dbReference type="InterPro" id="IPR001242">
    <property type="entry name" value="Condensation_dom"/>
</dbReference>
<feature type="domain" description="Carrier" evidence="4">
    <location>
        <begin position="968"/>
        <end position="1042"/>
    </location>
</feature>
<keyword evidence="6" id="KW-1185">Reference proteome</keyword>
<dbReference type="PROSITE" id="PS50075">
    <property type="entry name" value="CARRIER"/>
    <property type="match status" value="1"/>
</dbReference>
<dbReference type="NCBIfam" id="TIGR01733">
    <property type="entry name" value="AA-adenyl-dom"/>
    <property type="match status" value="1"/>
</dbReference>
<dbReference type="SMART" id="SM00824">
    <property type="entry name" value="PKS_TE"/>
    <property type="match status" value="1"/>
</dbReference>
<name>A0ABR9YMT3_9PROT</name>
<accession>A0ABR9YMT3</accession>
<dbReference type="SMART" id="SM00823">
    <property type="entry name" value="PKS_PP"/>
    <property type="match status" value="1"/>
</dbReference>
<dbReference type="InterPro" id="IPR020806">
    <property type="entry name" value="PKS_PP-bd"/>
</dbReference>
<evidence type="ECO:0000256" key="1">
    <source>
        <dbReference type="ARBA" id="ARBA00001957"/>
    </source>
</evidence>
<dbReference type="SUPFAM" id="SSF47336">
    <property type="entry name" value="ACP-like"/>
    <property type="match status" value="1"/>
</dbReference>
<dbReference type="InterPro" id="IPR006162">
    <property type="entry name" value="Ppantetheine_attach_site"/>
</dbReference>
<dbReference type="SUPFAM" id="SSF52777">
    <property type="entry name" value="CoA-dependent acyltransferases"/>
    <property type="match status" value="2"/>
</dbReference>
<dbReference type="InterPro" id="IPR009081">
    <property type="entry name" value="PP-bd_ACP"/>
</dbReference>
<sequence>MQRAICHERLPLTQAQRGLWMTQFIAPSGSNLNIAEAIHLHGSLHFQTFISALQQTQAEAETLRTRIIQTHEGLVYEILPDAGASCPVIDCREAKNPDNAALLWMQTRLRAPLDLAKDELWQNALLRVGETHWIWFHCCHHAVLDGFAGGLIAARVATLYTARLKDVEAPCSAFLPLATLHEQEKAYRASERYLLDKAYWLEQLRDAPEPVSLSLRPHRPPSGDHGGAITRSKMMVGARAEALAMLGRANGSTLPQILTALLVSYLYRVTGQDDLVVGMPVSARATRALRQTPGMVANAVALRFRIEPGTNFTGMITLARRAMRGALRHQQYRYEDLRRDLGLSGATHQISRIGINIEPFDYDLPFGDLAVRNVNLSNGAMEDLTIFVFDRKDGGGLCIQCDANPALYTEDELDAHLNRILRFCDTLLATPEIPLEKCLILTDTERAQQAERNSRTVRLWPETPLPLLVTEGIRSGTSMLISDASTVLSREDFLENLDRLASVLRDAGIGPGHLVALALPRDRRMVLCMAAIIRTGAAWLPIDVDAPLPRARLIFEDARPSLVILPDQTYADWACQRTAWYIDSDTLRAHPLNRESALPPPTESVPGDTAYVTYTSGTTGRPKGVVVPRSALSNFLHSIKERLAFGAADVLLAVTTWTFDIAVLETLLPLVSGASCVIATQQDVRDPKRLAALIIDHGVTVMQATPTLWQTILGTVAENALKGLLFLSGGEALPPHMARQMVRLGRGAYNLYGPTETTIWSTAYQLTLHESDSPPAGLPLANTRLSVIDRWGNIVPDGIIGELLIAGDGVATGYLNRPDLTISRFIPDPDQPGTARAYRTGDLAVLDEHGVLTIFGRADQQVKIRGMRIEPNEIESTLLGLPEILQAAVVVETTGTQTLLAAYLVPAVPETILDPAQIRRALFALLPPQMVPAQFISVEALPRLTSGKLDRSALKILKELPSVRALTYASTPAEQMLSDLWCSLLNVDKVDINTSFFDLGGDSIMVVEMAAALSAQGYELPIGQVFAAPTIALLAPLFEGKSAAFDPLSVTLPIRTVGDKPPFFCIHPVIGMSWSFNTLAPLLPEGHPVYGLQNAGLLLEDAPPLTLEALIHCYVENIRTLQPQGPYYLIGWSMGGVIAQGIAHLLREAGEEIALLTLLDAYPSLSGDGVLTPDSPEALKAALAFLHINTEPGASEPQTLDDLADLLLAGIDTALLPILPSSETGDLAELAEKIRLVTRSNLEMLVAHRPAKTDVDILFLRASQKTDTLVTDCPQAWSEFTTGQIFAHDLPCRHGDMLTPGHVEAVARLICSHPALGQAIPPSLTAA</sequence>
<dbReference type="Pfam" id="PF00550">
    <property type="entry name" value="PP-binding"/>
    <property type="match status" value="1"/>
</dbReference>
<proteinExistence type="predicted"/>
<evidence type="ECO:0000256" key="2">
    <source>
        <dbReference type="ARBA" id="ARBA00022450"/>
    </source>
</evidence>
<keyword evidence="2" id="KW-0596">Phosphopantetheine</keyword>
<dbReference type="InterPro" id="IPR023213">
    <property type="entry name" value="CAT-like_dom_sf"/>
</dbReference>
<dbReference type="Pfam" id="PF00975">
    <property type="entry name" value="Thioesterase"/>
    <property type="match status" value="1"/>
</dbReference>
<dbReference type="InterPro" id="IPR010071">
    <property type="entry name" value="AA_adenyl_dom"/>
</dbReference>
<reference evidence="6" key="1">
    <citation type="submission" date="2020-04" db="EMBL/GenBank/DDBJ databases">
        <title>Description of novel Gluconacetobacter.</title>
        <authorList>
            <person name="Sombolestani A."/>
        </authorList>
    </citation>
    <scope>NUCLEOTIDE SEQUENCE [LARGE SCALE GENOMIC DNA]</scope>
    <source>
        <strain evidence="6">R-71646</strain>
    </source>
</reference>
<dbReference type="InterPro" id="IPR045851">
    <property type="entry name" value="AMP-bd_C_sf"/>
</dbReference>
<dbReference type="EMBL" id="JABCQF010000004">
    <property type="protein sequence ID" value="MBF0882913.1"/>
    <property type="molecule type" value="Genomic_DNA"/>
</dbReference>
<dbReference type="InterPro" id="IPR029058">
    <property type="entry name" value="AB_hydrolase_fold"/>
</dbReference>
<dbReference type="Gene3D" id="3.30.559.10">
    <property type="entry name" value="Chloramphenicol acetyltransferase-like domain"/>
    <property type="match status" value="1"/>
</dbReference>
<evidence type="ECO:0000256" key="3">
    <source>
        <dbReference type="ARBA" id="ARBA00022553"/>
    </source>
</evidence>
<dbReference type="InterPro" id="IPR020802">
    <property type="entry name" value="TesA-like"/>
</dbReference>
<protein>
    <submittedName>
        <fullName evidence="5">Amino acid adenylation domain-containing protein</fullName>
    </submittedName>
</protein>
<evidence type="ECO:0000313" key="6">
    <source>
        <dbReference type="Proteomes" id="UP000644588"/>
    </source>
</evidence>
<dbReference type="Gene3D" id="3.40.50.12780">
    <property type="entry name" value="N-terminal domain of ligase-like"/>
    <property type="match status" value="1"/>
</dbReference>
<dbReference type="Proteomes" id="UP000644588">
    <property type="component" value="Unassembled WGS sequence"/>
</dbReference>
<dbReference type="RefSeq" id="WP_194264503.1">
    <property type="nucleotide sequence ID" value="NZ_JABCQF010000004.1"/>
</dbReference>
<dbReference type="InterPro" id="IPR001031">
    <property type="entry name" value="Thioesterase"/>
</dbReference>
<comment type="cofactor">
    <cofactor evidence="1">
        <name>pantetheine 4'-phosphate</name>
        <dbReference type="ChEBI" id="CHEBI:47942"/>
    </cofactor>
</comment>
<evidence type="ECO:0000313" key="5">
    <source>
        <dbReference type="EMBL" id="MBF0882913.1"/>
    </source>
</evidence>
<dbReference type="InterPro" id="IPR042099">
    <property type="entry name" value="ANL_N_sf"/>
</dbReference>
<evidence type="ECO:0000259" key="4">
    <source>
        <dbReference type="PROSITE" id="PS50075"/>
    </source>
</evidence>
<dbReference type="Gene3D" id="3.40.50.1820">
    <property type="entry name" value="alpha/beta hydrolase"/>
    <property type="match status" value="1"/>
</dbReference>
<dbReference type="Pfam" id="PF13193">
    <property type="entry name" value="AMP-binding_C"/>
    <property type="match status" value="1"/>
</dbReference>
<dbReference type="PANTHER" id="PTHR45527:SF1">
    <property type="entry name" value="FATTY ACID SYNTHASE"/>
    <property type="match status" value="1"/>
</dbReference>
<dbReference type="Pfam" id="PF00501">
    <property type="entry name" value="AMP-binding"/>
    <property type="match status" value="1"/>
</dbReference>
<reference evidence="5 6" key="2">
    <citation type="submission" date="2020-11" db="EMBL/GenBank/DDBJ databases">
        <title>Description of novel Gluconobacter species.</title>
        <authorList>
            <person name="Cleenwerck I."/>
            <person name="Cnockaert M."/>
            <person name="Borremans W."/>
            <person name="Wieme A.D."/>
            <person name="De Vuyst L."/>
            <person name="Vandamme P."/>
        </authorList>
    </citation>
    <scope>NUCLEOTIDE SEQUENCE [LARGE SCALE GENOMIC DNA]</scope>
    <source>
        <strain evidence="5 6">R-71646</strain>
    </source>
</reference>
<dbReference type="Pfam" id="PF00668">
    <property type="entry name" value="Condensation"/>
    <property type="match status" value="1"/>
</dbReference>
<dbReference type="SUPFAM" id="SSF56801">
    <property type="entry name" value="Acetyl-CoA synthetase-like"/>
    <property type="match status" value="1"/>
</dbReference>
<dbReference type="Gene3D" id="3.30.559.30">
    <property type="entry name" value="Nonribosomal peptide synthetase, condensation domain"/>
    <property type="match status" value="1"/>
</dbReference>
<gene>
    <name evidence="5" type="ORF">HKD31_09170</name>
</gene>